<feature type="transmembrane region" description="Helical" evidence="1">
    <location>
        <begin position="425"/>
        <end position="445"/>
    </location>
</feature>
<name>A0A2P8HQM8_9BACI</name>
<feature type="transmembrane region" description="Helical" evidence="1">
    <location>
        <begin position="378"/>
        <end position="396"/>
    </location>
</feature>
<feature type="transmembrane region" description="Helical" evidence="1">
    <location>
        <begin position="594"/>
        <end position="615"/>
    </location>
</feature>
<evidence type="ECO:0000313" key="2">
    <source>
        <dbReference type="EMBL" id="PSL48526.1"/>
    </source>
</evidence>
<evidence type="ECO:0000256" key="1">
    <source>
        <dbReference type="SAM" id="Phobius"/>
    </source>
</evidence>
<dbReference type="EMBL" id="PYAV01000004">
    <property type="protein sequence ID" value="PSL48526.1"/>
    <property type="molecule type" value="Genomic_DNA"/>
</dbReference>
<organism evidence="2 3">
    <name type="scientific">Salsuginibacillus halophilus</name>
    <dbReference type="NCBI Taxonomy" id="517424"/>
    <lineage>
        <taxon>Bacteria</taxon>
        <taxon>Bacillati</taxon>
        <taxon>Bacillota</taxon>
        <taxon>Bacilli</taxon>
        <taxon>Bacillales</taxon>
        <taxon>Bacillaceae</taxon>
        <taxon>Salsuginibacillus</taxon>
    </lineage>
</organism>
<sequence>MIKKILWGLLAVIIAATTPLLWERLQAEDSNPNYEVGVPGDQLAGMVDMLSTLNEQSYWLEELRDAGVRSVTLEPFNLEDLEDEGYVKKVERLEVHEEAGVEEEDLPELQGLYLEVDESDQDRIERLLDVLAYHTNQFAETEETAGLDQALELETIEGEERTFYYVPLGAQYADVPIGFDFEYAERLADAGFQVVPRPGNNFHYLEDEDHYLYDELDELASLGAENLLFEGTEVTAHGDPEVMALFANRVADLGYRPMPIDFFDQRGMHEFIYAGGLENDVVRVLSRTIGLEDEVDLREEASVMVRGVRERNIRYLNINPLESSGDVEEQFEVPQQAAEVFDDLTTLVEMTHDVMPASFEGGADTGAGTFDAFDQPGWALYTLMIGVTVLSVLLALYTFPALAFVFVPGLLLLMTGYAFTGLDVIVKGFALAGSVAGAMLAVMVARRVESWPQLFFNYFKAFGVALIGAWLVVHLLHGHEYLVAIDQFRGVVVLAALPFIAGLIYFYYQLIPPLLNTQVRYWHLVVLALAAGLLFFYVMRTGNEGVVLPFESEFRQWLEDTLYARPRTTEFLIGLPFFTLGLYLSWLKHRAAPFFMSFGFLAFASMIGSFTHLHTPVAISFLRSFNSLWLGLILGLVLVGLVHLGTRYIYPAVKRRWL</sequence>
<feature type="transmembrane region" description="Helical" evidence="1">
    <location>
        <begin position="627"/>
        <end position="650"/>
    </location>
</feature>
<keyword evidence="1" id="KW-0472">Membrane</keyword>
<keyword evidence="3" id="KW-1185">Reference proteome</keyword>
<keyword evidence="1" id="KW-1133">Transmembrane helix</keyword>
<comment type="caution">
    <text evidence="2">The sequence shown here is derived from an EMBL/GenBank/DDBJ whole genome shotgun (WGS) entry which is preliminary data.</text>
</comment>
<accession>A0A2P8HQM8</accession>
<keyword evidence="1" id="KW-0812">Transmembrane</keyword>
<feature type="transmembrane region" description="Helical" evidence="1">
    <location>
        <begin position="457"/>
        <end position="476"/>
    </location>
</feature>
<dbReference type="AlphaFoldDB" id="A0A2P8HQM8"/>
<dbReference type="InterPro" id="IPR043748">
    <property type="entry name" value="DUF5693"/>
</dbReference>
<dbReference type="Pfam" id="PF18949">
    <property type="entry name" value="DUF5693"/>
    <property type="match status" value="1"/>
</dbReference>
<evidence type="ECO:0000313" key="3">
    <source>
        <dbReference type="Proteomes" id="UP000242310"/>
    </source>
</evidence>
<dbReference type="OrthoDB" id="3805529at2"/>
<feature type="transmembrane region" description="Helical" evidence="1">
    <location>
        <begin position="401"/>
        <end position="419"/>
    </location>
</feature>
<protein>
    <submittedName>
        <fullName evidence="2">Uncharacterized protein</fullName>
    </submittedName>
</protein>
<reference evidence="2 3" key="1">
    <citation type="submission" date="2018-03" db="EMBL/GenBank/DDBJ databases">
        <title>Genomic Encyclopedia of Type Strains, Phase III (KMG-III): the genomes of soil and plant-associated and newly described type strains.</title>
        <authorList>
            <person name="Whitman W."/>
        </authorList>
    </citation>
    <scope>NUCLEOTIDE SEQUENCE [LARGE SCALE GENOMIC DNA]</scope>
    <source>
        <strain evidence="2 3">CGMCC 1.07653</strain>
    </source>
</reference>
<feature type="transmembrane region" description="Helical" evidence="1">
    <location>
        <begin position="571"/>
        <end position="587"/>
    </location>
</feature>
<feature type="transmembrane region" description="Helical" evidence="1">
    <location>
        <begin position="488"/>
        <end position="508"/>
    </location>
</feature>
<dbReference type="Proteomes" id="UP000242310">
    <property type="component" value="Unassembled WGS sequence"/>
</dbReference>
<feature type="transmembrane region" description="Helical" evidence="1">
    <location>
        <begin position="520"/>
        <end position="539"/>
    </location>
</feature>
<proteinExistence type="predicted"/>
<dbReference type="RefSeq" id="WP_106588094.1">
    <property type="nucleotide sequence ID" value="NZ_PYAV01000004.1"/>
</dbReference>
<gene>
    <name evidence="2" type="ORF">B0H94_104127</name>
</gene>